<dbReference type="Gene3D" id="1.10.510.10">
    <property type="entry name" value="Transferase(Phosphotransferase) domain 1"/>
    <property type="match status" value="1"/>
</dbReference>
<gene>
    <name evidence="5" type="ORF">CONLIGDRAFT_638735</name>
</gene>
<dbReference type="GO" id="GO:0004672">
    <property type="term" value="F:protein kinase activity"/>
    <property type="evidence" value="ECO:0007669"/>
    <property type="project" value="InterPro"/>
</dbReference>
<dbReference type="Pfam" id="PF00023">
    <property type="entry name" value="Ank"/>
    <property type="match status" value="2"/>
</dbReference>
<dbReference type="GO" id="GO:0005524">
    <property type="term" value="F:ATP binding"/>
    <property type="evidence" value="ECO:0007669"/>
    <property type="project" value="InterPro"/>
</dbReference>
<evidence type="ECO:0000313" key="5">
    <source>
        <dbReference type="EMBL" id="OIW34371.1"/>
    </source>
</evidence>
<evidence type="ECO:0000256" key="2">
    <source>
        <dbReference type="ARBA" id="ARBA00023043"/>
    </source>
</evidence>
<reference evidence="5 6" key="1">
    <citation type="submission" date="2016-10" db="EMBL/GenBank/DDBJ databases">
        <title>Draft genome sequence of Coniochaeta ligniaria NRRL30616, a lignocellulolytic fungus for bioabatement of inhibitors in plant biomass hydrolysates.</title>
        <authorList>
            <consortium name="DOE Joint Genome Institute"/>
            <person name="Jimenez D.J."/>
            <person name="Hector R.E."/>
            <person name="Riley R."/>
            <person name="Sun H."/>
            <person name="Grigoriev I.V."/>
            <person name="Van Elsas J.D."/>
            <person name="Nichols N.N."/>
        </authorList>
    </citation>
    <scope>NUCLEOTIDE SEQUENCE [LARGE SCALE GENOMIC DNA]</scope>
    <source>
        <strain evidence="5 6">NRRL 30616</strain>
    </source>
</reference>
<dbReference type="AlphaFoldDB" id="A0A1J7J4R4"/>
<feature type="domain" description="Protein kinase" evidence="4">
    <location>
        <begin position="82"/>
        <end position="406"/>
    </location>
</feature>
<dbReference type="GO" id="GO:0005634">
    <property type="term" value="C:nucleus"/>
    <property type="evidence" value="ECO:0007669"/>
    <property type="project" value="TreeGrafter"/>
</dbReference>
<dbReference type="InParanoid" id="A0A1J7J4R4"/>
<organism evidence="5 6">
    <name type="scientific">Coniochaeta ligniaria NRRL 30616</name>
    <dbReference type="NCBI Taxonomy" id="1408157"/>
    <lineage>
        <taxon>Eukaryota</taxon>
        <taxon>Fungi</taxon>
        <taxon>Dikarya</taxon>
        <taxon>Ascomycota</taxon>
        <taxon>Pezizomycotina</taxon>
        <taxon>Sordariomycetes</taxon>
        <taxon>Sordariomycetidae</taxon>
        <taxon>Coniochaetales</taxon>
        <taxon>Coniochaetaceae</taxon>
        <taxon>Coniochaeta</taxon>
    </lineage>
</organism>
<dbReference type="SUPFAM" id="SSF48403">
    <property type="entry name" value="Ankyrin repeat"/>
    <property type="match status" value="1"/>
</dbReference>
<dbReference type="InterPro" id="IPR050745">
    <property type="entry name" value="Multifunctional_regulatory"/>
</dbReference>
<sequence length="1225" mass="136613">METTSGTSASGPSEIYVPQQVVYDGGGTTSNPLTDWDGTRNGIAEYVSLDGNDPLSTFARLSKFLAMSNIQILDADDISHTEFKDSEIKRGASTQVLAGDYNGKPVALKYMRLARLSSEQQYRDAMYDLLFELKVMTHEPLCRHRNIVRAFGITFDPNVATTNDMLLSDIVSPVVVVEPADPAHPDLSDLFKVATQATFTFEVLAGLIADVADGIAILHEYGLTHSDIKPENILIFSDEEGRMTAKIGDFGASGLEATKDKPRGVTWYWAAPESLDSCPLPELREMRFGRAHDAYAFGLVAGFIMLLGKRPIPDPDPSGRSVSDTKYNDVADDVVYSAIKDMWEHRRDHSASAAPQVLSRLEIIHTMLEQTLRLFPNARMGSLDGIREHLTGSDDFASERLKHKFMKRNFVERDSSLLGNVLGRNTGDAFDISPNYSVYSNLPEFLYPLLQKAGLDESPSTKYYPRSLLGDQPIISLRQNDENDFQVTRELEAEHREASKAWWEQLDTLRSGAGTEEQANPADPQRYAEECETFRQVTGFSRTIQELANLLKKMLIWPNLYGGTNTYPEALLRLSETSDPRLFTIKDPRYGYKTFLHAACAIRDLQTAQFILNHGADVNATDGQGITPMMQTFLEPFVFFRSAPGPVIKEAPGDPVIKEAKDIPAEMTIRVARFLISQGATLEFEHEGAPLMAILETLHFNANKPKLIDFLIQQGYPVNSFHPRLGTALFCAAINGNVDSVRRLLRLRADPNAKCPNLRDDISDTALQRAMSDHHSLLEAVAEDCLGNKSDTARLEIFELLLQHGATVYPRKGQVGSTDSAPMAHAFILFQRCDMLKILLKYHPGFVFSMNAAGHTPLHLAAWARDLEAVQLLIDHGADLNARSMDGVTPFNCAFSYNKGLWDEVSANVVVEPPEVLEKSIEIGHVLGAYGADITARRNWQFSTPNRMYLESDDPMDINRSLPLAFTDDAFVMNWKMWALRRNLDNDIAACGGALFMKPSIAKDPITSMEIWFPVVKHNGYPPSPGLYYFSVRLGVLDCQTNDMMLSFMMLSESKDGSKDGNSGSFPIGAVTTKRLPRNHACEIKFEAPVFIEPSSTRSVIFLFVSAWPPAAGPALAGLFLDWIELSPIPPNSEQLVEGFSLSDGQEQQQSGSSEHNQWRYGLERVVDVKEKIPRGIWKMMAEEPVDRTEDNTTERGRWREFRPLRLKDFLNSSSKEPRSSSEVS</sequence>
<dbReference type="GO" id="GO:0005737">
    <property type="term" value="C:cytoplasm"/>
    <property type="evidence" value="ECO:0007669"/>
    <property type="project" value="TreeGrafter"/>
</dbReference>
<evidence type="ECO:0000256" key="1">
    <source>
        <dbReference type="ARBA" id="ARBA00022737"/>
    </source>
</evidence>
<name>A0A1J7J4R4_9PEZI</name>
<dbReference type="Pfam" id="PF12796">
    <property type="entry name" value="Ank_2"/>
    <property type="match status" value="1"/>
</dbReference>
<dbReference type="CDD" id="cd00180">
    <property type="entry name" value="PKc"/>
    <property type="match status" value="1"/>
</dbReference>
<protein>
    <submittedName>
        <fullName evidence="5">Ankyrin</fullName>
    </submittedName>
</protein>
<keyword evidence="6" id="KW-1185">Reference proteome</keyword>
<dbReference type="OrthoDB" id="4062651at2759"/>
<keyword evidence="1" id="KW-0677">Repeat</keyword>
<dbReference type="InterPro" id="IPR008271">
    <property type="entry name" value="Ser/Thr_kinase_AS"/>
</dbReference>
<proteinExistence type="predicted"/>
<evidence type="ECO:0000256" key="3">
    <source>
        <dbReference type="PROSITE-ProRule" id="PRU00023"/>
    </source>
</evidence>
<dbReference type="Gene3D" id="1.25.40.20">
    <property type="entry name" value="Ankyrin repeat-containing domain"/>
    <property type="match status" value="2"/>
</dbReference>
<dbReference type="PROSITE" id="PS50297">
    <property type="entry name" value="ANK_REP_REGION"/>
    <property type="match status" value="2"/>
</dbReference>
<accession>A0A1J7J4R4</accession>
<dbReference type="PROSITE" id="PS00108">
    <property type="entry name" value="PROTEIN_KINASE_ST"/>
    <property type="match status" value="1"/>
</dbReference>
<keyword evidence="2 3" id="KW-0040">ANK repeat</keyword>
<dbReference type="STRING" id="1408157.A0A1J7J4R4"/>
<feature type="repeat" description="ANK" evidence="3">
    <location>
        <begin position="591"/>
        <end position="623"/>
    </location>
</feature>
<dbReference type="Pfam" id="PF00069">
    <property type="entry name" value="Pkinase"/>
    <property type="match status" value="1"/>
</dbReference>
<dbReference type="InterPro" id="IPR002110">
    <property type="entry name" value="Ankyrin_rpt"/>
</dbReference>
<dbReference type="InterPro" id="IPR000719">
    <property type="entry name" value="Prot_kinase_dom"/>
</dbReference>
<dbReference type="InterPro" id="IPR011009">
    <property type="entry name" value="Kinase-like_dom_sf"/>
</dbReference>
<dbReference type="PANTHER" id="PTHR24189">
    <property type="entry name" value="MYOTROPHIN"/>
    <property type="match status" value="1"/>
</dbReference>
<dbReference type="Gene3D" id="3.30.200.20">
    <property type="entry name" value="Phosphorylase Kinase, domain 1"/>
    <property type="match status" value="1"/>
</dbReference>
<dbReference type="PROSITE" id="PS50088">
    <property type="entry name" value="ANK_REPEAT"/>
    <property type="match status" value="2"/>
</dbReference>
<evidence type="ECO:0000259" key="4">
    <source>
        <dbReference type="PROSITE" id="PS50011"/>
    </source>
</evidence>
<evidence type="ECO:0000313" key="6">
    <source>
        <dbReference type="Proteomes" id="UP000182658"/>
    </source>
</evidence>
<dbReference type="PROSITE" id="PS50011">
    <property type="entry name" value="PROTEIN_KINASE_DOM"/>
    <property type="match status" value="1"/>
</dbReference>
<dbReference type="Proteomes" id="UP000182658">
    <property type="component" value="Unassembled WGS sequence"/>
</dbReference>
<dbReference type="EMBL" id="KV875093">
    <property type="protein sequence ID" value="OIW34371.1"/>
    <property type="molecule type" value="Genomic_DNA"/>
</dbReference>
<dbReference type="InterPro" id="IPR036770">
    <property type="entry name" value="Ankyrin_rpt-contain_sf"/>
</dbReference>
<dbReference type="PANTHER" id="PTHR24189:SF50">
    <property type="entry name" value="ANKYRIN REPEAT AND SOCS BOX PROTEIN 2"/>
    <property type="match status" value="1"/>
</dbReference>
<feature type="repeat" description="ANK" evidence="3">
    <location>
        <begin position="853"/>
        <end position="885"/>
    </location>
</feature>
<dbReference type="SUPFAM" id="SSF56112">
    <property type="entry name" value="Protein kinase-like (PK-like)"/>
    <property type="match status" value="1"/>
</dbReference>
<dbReference type="SMART" id="SM00220">
    <property type="entry name" value="S_TKc"/>
    <property type="match status" value="1"/>
</dbReference>
<dbReference type="SMART" id="SM00248">
    <property type="entry name" value="ANK"/>
    <property type="match status" value="4"/>
</dbReference>